<feature type="compositionally biased region" description="Acidic residues" evidence="4">
    <location>
        <begin position="61"/>
        <end position="71"/>
    </location>
</feature>
<dbReference type="Pfam" id="PF00497">
    <property type="entry name" value="SBP_bac_3"/>
    <property type="match status" value="1"/>
</dbReference>
<dbReference type="CDD" id="cd13690">
    <property type="entry name" value="PBP2_GluB"/>
    <property type="match status" value="1"/>
</dbReference>
<dbReference type="EMBL" id="FZNW01000005">
    <property type="protein sequence ID" value="SNR41583.1"/>
    <property type="molecule type" value="Genomic_DNA"/>
</dbReference>
<comment type="similarity">
    <text evidence="1">Belongs to the bacterial solute-binding protein 3 family.</text>
</comment>
<dbReference type="PROSITE" id="PS51257">
    <property type="entry name" value="PROKAR_LIPOPROTEIN"/>
    <property type="match status" value="1"/>
</dbReference>
<evidence type="ECO:0000313" key="6">
    <source>
        <dbReference type="EMBL" id="SNR41583.1"/>
    </source>
</evidence>
<proteinExistence type="inferred from homology"/>
<dbReference type="PANTHER" id="PTHR30085:SF6">
    <property type="entry name" value="ABC TRANSPORTER GLUTAMINE-BINDING PROTEIN GLNH"/>
    <property type="match status" value="1"/>
</dbReference>
<dbReference type="GO" id="GO:0006865">
    <property type="term" value="P:amino acid transport"/>
    <property type="evidence" value="ECO:0007669"/>
    <property type="project" value="TreeGrafter"/>
</dbReference>
<evidence type="ECO:0000256" key="4">
    <source>
        <dbReference type="SAM" id="MobiDB-lite"/>
    </source>
</evidence>
<keyword evidence="7" id="KW-1185">Reference proteome</keyword>
<dbReference type="SMART" id="SM00062">
    <property type="entry name" value="PBPb"/>
    <property type="match status" value="1"/>
</dbReference>
<dbReference type="InterPro" id="IPR001638">
    <property type="entry name" value="Solute-binding_3/MltF_N"/>
</dbReference>
<evidence type="ECO:0000256" key="1">
    <source>
        <dbReference type="ARBA" id="ARBA00010333"/>
    </source>
</evidence>
<feature type="domain" description="Solute-binding protein family 3/N-terminal" evidence="5">
    <location>
        <begin position="97"/>
        <end position="316"/>
    </location>
</feature>
<gene>
    <name evidence="6" type="ORF">SAMN06265360_105121</name>
</gene>
<accession>A0A238W5Y3</accession>
<evidence type="ECO:0000256" key="3">
    <source>
        <dbReference type="ARBA" id="ARBA00022729"/>
    </source>
</evidence>
<evidence type="ECO:0000259" key="5">
    <source>
        <dbReference type="SMART" id="SM00062"/>
    </source>
</evidence>
<dbReference type="RefSeq" id="WP_245818579.1">
    <property type="nucleotide sequence ID" value="NZ_FZNW01000005.1"/>
</dbReference>
<dbReference type="InterPro" id="IPR051455">
    <property type="entry name" value="Bact_solute-bind_prot3"/>
</dbReference>
<evidence type="ECO:0000256" key="2">
    <source>
        <dbReference type="ARBA" id="ARBA00022448"/>
    </source>
</evidence>
<sequence length="328" mass="35386">MTPGAERHARGHLRHRLIALLPVLGLAMAACVPAGEPRELSGQVVAERPQPAGVGGAPPEEGGEAVDDDCDATASLEPDGTEIPEGSTMAKIRDRGHLVAGVDQNTFLFGFHNPATGQLEGFDIDIAREIAGAVLGDRDRVRFHTITSAERIPALREGDVDIVVRTMTVNCARRENIEFSSVYFEAGQRVLVPKASDVTGLDDLAGQRVCAAEGSTSLRNIAEAAPEPVSVPNWSDCLVMLQQRQVEAVSTDDTILAGMAEQDPTTEVVGEPFTEEPYAIGIPPGDEDMVRYVNAVLEDVRDDRWDELYDRWIEPVLGGASPPEARYR</sequence>
<evidence type="ECO:0000313" key="7">
    <source>
        <dbReference type="Proteomes" id="UP000198348"/>
    </source>
</evidence>
<dbReference type="Gene3D" id="3.40.190.10">
    <property type="entry name" value="Periplasmic binding protein-like II"/>
    <property type="match status" value="2"/>
</dbReference>
<name>A0A238W5Y3_9PSEU</name>
<dbReference type="AlphaFoldDB" id="A0A238W5Y3"/>
<reference evidence="6 7" key="1">
    <citation type="submission" date="2017-06" db="EMBL/GenBank/DDBJ databases">
        <authorList>
            <person name="Kim H.J."/>
            <person name="Triplett B.A."/>
        </authorList>
    </citation>
    <scope>NUCLEOTIDE SEQUENCE [LARGE SCALE GENOMIC DNA]</scope>
    <source>
        <strain evidence="6 7">DSM 45207</strain>
    </source>
</reference>
<dbReference type="GO" id="GO:0030288">
    <property type="term" value="C:outer membrane-bounded periplasmic space"/>
    <property type="evidence" value="ECO:0007669"/>
    <property type="project" value="TreeGrafter"/>
</dbReference>
<dbReference type="SUPFAM" id="SSF53850">
    <property type="entry name" value="Periplasmic binding protein-like II"/>
    <property type="match status" value="1"/>
</dbReference>
<dbReference type="PANTHER" id="PTHR30085">
    <property type="entry name" value="AMINO ACID ABC TRANSPORTER PERMEASE"/>
    <property type="match status" value="1"/>
</dbReference>
<keyword evidence="2" id="KW-0813">Transport</keyword>
<feature type="region of interest" description="Disordered" evidence="4">
    <location>
        <begin position="49"/>
        <end position="71"/>
    </location>
</feature>
<dbReference type="GO" id="GO:0005576">
    <property type="term" value="C:extracellular region"/>
    <property type="evidence" value="ECO:0007669"/>
    <property type="project" value="TreeGrafter"/>
</dbReference>
<protein>
    <submittedName>
        <fullName evidence="6">Amino acid ABC transporter substrate-binding protein, PAAT family</fullName>
    </submittedName>
</protein>
<dbReference type="Proteomes" id="UP000198348">
    <property type="component" value="Unassembled WGS sequence"/>
</dbReference>
<organism evidence="6 7">
    <name type="scientific">Haloechinothrix alba</name>
    <dbReference type="NCBI Taxonomy" id="664784"/>
    <lineage>
        <taxon>Bacteria</taxon>
        <taxon>Bacillati</taxon>
        <taxon>Actinomycetota</taxon>
        <taxon>Actinomycetes</taxon>
        <taxon>Pseudonocardiales</taxon>
        <taxon>Pseudonocardiaceae</taxon>
        <taxon>Haloechinothrix</taxon>
    </lineage>
</organism>
<keyword evidence="3" id="KW-0732">Signal</keyword>